<dbReference type="InterPro" id="IPR027417">
    <property type="entry name" value="P-loop_NTPase"/>
</dbReference>
<dbReference type="GO" id="GO:0005829">
    <property type="term" value="C:cytosol"/>
    <property type="evidence" value="ECO:0007669"/>
    <property type="project" value="TreeGrafter"/>
</dbReference>
<dbReference type="SUPFAM" id="SSF52540">
    <property type="entry name" value="P-loop containing nucleoside triphosphate hydrolases"/>
    <property type="match status" value="1"/>
</dbReference>
<proteinExistence type="predicted"/>
<dbReference type="InterPro" id="IPR014017">
    <property type="entry name" value="DNA_helicase_UvrD-like_C"/>
</dbReference>
<dbReference type="Proteomes" id="UP000471705">
    <property type="component" value="Unassembled WGS sequence"/>
</dbReference>
<dbReference type="AlphaFoldDB" id="A0A7K3VLW8"/>
<protein>
    <recommendedName>
        <fullName evidence="7">DNA 3'-5' helicase</fullName>
        <ecNumber evidence="7">5.6.2.4</ecNumber>
    </recommendedName>
</protein>
<dbReference type="RefSeq" id="WP_164048581.1">
    <property type="nucleotide sequence ID" value="NZ_WUFV01000018.1"/>
</dbReference>
<keyword evidence="3 9" id="KW-0347">Helicase</keyword>
<accession>A0A7K3VLW8</accession>
<evidence type="ECO:0000256" key="7">
    <source>
        <dbReference type="ARBA" id="ARBA00034808"/>
    </source>
</evidence>
<dbReference type="PROSITE" id="PS51198">
    <property type="entry name" value="UVRD_HELICASE_ATP_BIND"/>
    <property type="match status" value="1"/>
</dbReference>
<dbReference type="EC" id="5.6.2.4" evidence="7"/>
<dbReference type="GO" id="GO:0043138">
    <property type="term" value="F:3'-5' DNA helicase activity"/>
    <property type="evidence" value="ECO:0007669"/>
    <property type="project" value="UniProtKB-EC"/>
</dbReference>
<dbReference type="Pfam" id="PF13361">
    <property type="entry name" value="UvrD_C"/>
    <property type="match status" value="1"/>
</dbReference>
<keyword evidence="2 9" id="KW-0378">Hydrolase</keyword>
<comment type="catalytic activity">
    <reaction evidence="6">
        <text>Couples ATP hydrolysis with the unwinding of duplex DNA by translocating in the 3'-5' direction.</text>
        <dbReference type="EC" id="5.6.2.4"/>
    </reaction>
</comment>
<keyword evidence="4 9" id="KW-0067">ATP-binding</keyword>
<evidence type="ECO:0000256" key="3">
    <source>
        <dbReference type="ARBA" id="ARBA00022806"/>
    </source>
</evidence>
<dbReference type="InterPro" id="IPR000212">
    <property type="entry name" value="DNA_helicase_UvrD/REP"/>
</dbReference>
<dbReference type="InterPro" id="IPR014016">
    <property type="entry name" value="UvrD-like_ATP-bd"/>
</dbReference>
<dbReference type="GO" id="GO:0005524">
    <property type="term" value="F:ATP binding"/>
    <property type="evidence" value="ECO:0007669"/>
    <property type="project" value="UniProtKB-UniRule"/>
</dbReference>
<dbReference type="GO" id="GO:0016787">
    <property type="term" value="F:hydrolase activity"/>
    <property type="evidence" value="ECO:0007669"/>
    <property type="project" value="UniProtKB-UniRule"/>
</dbReference>
<evidence type="ECO:0000259" key="10">
    <source>
        <dbReference type="PROSITE" id="PS51198"/>
    </source>
</evidence>
<evidence type="ECO:0000256" key="1">
    <source>
        <dbReference type="ARBA" id="ARBA00022741"/>
    </source>
</evidence>
<comment type="caution">
    <text evidence="11">The sequence shown here is derived from an EMBL/GenBank/DDBJ whole genome shotgun (WGS) entry which is preliminary data.</text>
</comment>
<dbReference type="EMBL" id="WUFV01000018">
    <property type="protein sequence ID" value="NEK18160.1"/>
    <property type="molecule type" value="Genomic_DNA"/>
</dbReference>
<feature type="binding site" evidence="9">
    <location>
        <begin position="29"/>
        <end position="36"/>
    </location>
    <ligand>
        <name>ATP</name>
        <dbReference type="ChEBI" id="CHEBI:30616"/>
    </ligand>
</feature>
<dbReference type="GO" id="GO:0000725">
    <property type="term" value="P:recombinational repair"/>
    <property type="evidence" value="ECO:0007669"/>
    <property type="project" value="TreeGrafter"/>
</dbReference>
<dbReference type="Gene3D" id="3.40.50.300">
    <property type="entry name" value="P-loop containing nucleotide triphosphate hydrolases"/>
    <property type="match status" value="2"/>
</dbReference>
<evidence type="ECO:0000313" key="12">
    <source>
        <dbReference type="Proteomes" id="UP000471705"/>
    </source>
</evidence>
<comment type="catalytic activity">
    <reaction evidence="8">
        <text>ATP + H2O = ADP + phosphate + H(+)</text>
        <dbReference type="Rhea" id="RHEA:13065"/>
        <dbReference type="ChEBI" id="CHEBI:15377"/>
        <dbReference type="ChEBI" id="CHEBI:15378"/>
        <dbReference type="ChEBI" id="CHEBI:30616"/>
        <dbReference type="ChEBI" id="CHEBI:43474"/>
        <dbReference type="ChEBI" id="CHEBI:456216"/>
        <dbReference type="EC" id="5.6.2.4"/>
    </reaction>
</comment>
<gene>
    <name evidence="11" type="ORF">GR257_25440</name>
</gene>
<dbReference type="GO" id="GO:0003677">
    <property type="term" value="F:DNA binding"/>
    <property type="evidence" value="ECO:0007669"/>
    <property type="project" value="InterPro"/>
</dbReference>
<evidence type="ECO:0000256" key="9">
    <source>
        <dbReference type="PROSITE-ProRule" id="PRU00560"/>
    </source>
</evidence>
<evidence type="ECO:0000256" key="6">
    <source>
        <dbReference type="ARBA" id="ARBA00034617"/>
    </source>
</evidence>
<dbReference type="Pfam" id="PF00580">
    <property type="entry name" value="UvrD-helicase"/>
    <property type="match status" value="1"/>
</dbReference>
<evidence type="ECO:0000256" key="5">
    <source>
        <dbReference type="ARBA" id="ARBA00023235"/>
    </source>
</evidence>
<keyword evidence="1 9" id="KW-0547">Nucleotide-binding</keyword>
<dbReference type="PANTHER" id="PTHR11070:SF45">
    <property type="entry name" value="DNA 3'-5' HELICASE"/>
    <property type="match status" value="1"/>
</dbReference>
<feature type="domain" description="UvrD-like helicase ATP-binding" evidence="10">
    <location>
        <begin position="8"/>
        <end position="280"/>
    </location>
</feature>
<evidence type="ECO:0000256" key="8">
    <source>
        <dbReference type="ARBA" id="ARBA00048988"/>
    </source>
</evidence>
<name>A0A7K3VLW8_RHILE</name>
<evidence type="ECO:0000256" key="4">
    <source>
        <dbReference type="ARBA" id="ARBA00022840"/>
    </source>
</evidence>
<evidence type="ECO:0000313" key="11">
    <source>
        <dbReference type="EMBL" id="NEK18160.1"/>
    </source>
</evidence>
<dbReference type="PANTHER" id="PTHR11070">
    <property type="entry name" value="UVRD / RECB / PCRA DNA HELICASE FAMILY MEMBER"/>
    <property type="match status" value="1"/>
</dbReference>
<evidence type="ECO:0000256" key="2">
    <source>
        <dbReference type="ARBA" id="ARBA00022801"/>
    </source>
</evidence>
<keyword evidence="5" id="KW-0413">Isomerase</keyword>
<reference evidence="11 12" key="1">
    <citation type="submission" date="2019-12" db="EMBL/GenBank/DDBJ databases">
        <title>Rhizobium genotypes associated with high levels of biological nitrogen fixation by grain legumes in a temperate-maritime cropping system.</title>
        <authorList>
            <person name="Maluk M."/>
            <person name="Francesc Ferrando Molina F."/>
            <person name="Lopez Del Egido L."/>
            <person name="Lafos M."/>
            <person name="Langarica-Fuentes A."/>
            <person name="Gebre Yohannes G."/>
            <person name="Young M.W."/>
            <person name="Martin P."/>
            <person name="Gantlett R."/>
            <person name="Kenicer G."/>
            <person name="Hawes C."/>
            <person name="Begg G.S."/>
            <person name="Quilliam R.S."/>
            <person name="Squire G.R."/>
            <person name="Poole P.S."/>
            <person name="Young P.W."/>
            <person name="Iannetta P.M."/>
            <person name="James E.K."/>
        </authorList>
    </citation>
    <scope>NUCLEOTIDE SEQUENCE [LARGE SCALE GENOMIC DNA]</scope>
    <source>
        <strain evidence="11 12">JHI54</strain>
    </source>
</reference>
<sequence>MKHLGRITPSPEQLAIISTNRTGAELIRGAAGSGKTTTALLRLSSLASMMRARKDRLNDDTPVRILLLTFNRTLAGYVRALADAQLRGKPHDIEIRTFAKWALDKLDEPTVHERDAKIELGRLARAFQGLDTSYVMQEVDYLLGRFEPEDLEDYLTRERTGRGALPRVDGALRRRILDEVVYPYLDLMQRNNWLDWNSLALKMQREIDTLEYDVAIIDESQDFSANEIRAINYHLARDHAVTFVIDTAQRIYARGFTWTEAGVTIVPNRSHRLQENHRNTKQIAGFSAGILHGLSIDSDGVLPDLTAATTNGPLPQVIAGKYSRQISWAIDYIRRHVDLQTESVAFLKPQGGGWFDTIKEELRSAGIAFVDMQRNADWPTGPANVGISTFHSAKGLEFDHVIILGFNQENTAFGEEEASDQVRVLRRLLAVAVARARKHVIVGYKPGAESKLTEFFQQGTFQEIRL</sequence>
<organism evidence="11 12">
    <name type="scientific">Rhizobium leguminosarum</name>
    <dbReference type="NCBI Taxonomy" id="384"/>
    <lineage>
        <taxon>Bacteria</taxon>
        <taxon>Pseudomonadati</taxon>
        <taxon>Pseudomonadota</taxon>
        <taxon>Alphaproteobacteria</taxon>
        <taxon>Hyphomicrobiales</taxon>
        <taxon>Rhizobiaceae</taxon>
        <taxon>Rhizobium/Agrobacterium group</taxon>
        <taxon>Rhizobium</taxon>
    </lineage>
</organism>